<dbReference type="InterPro" id="IPR008533">
    <property type="entry name" value="DUF815"/>
</dbReference>
<dbReference type="GO" id="GO:0005524">
    <property type="term" value="F:ATP binding"/>
    <property type="evidence" value="ECO:0007669"/>
    <property type="project" value="UniProtKB-KW"/>
</dbReference>
<dbReference type="SUPFAM" id="SSF52540">
    <property type="entry name" value="P-loop containing nucleoside triphosphate hydrolases"/>
    <property type="match status" value="1"/>
</dbReference>
<dbReference type="RefSeq" id="WP_255186816.1">
    <property type="nucleotide sequence ID" value="NZ_CP113517.1"/>
</dbReference>
<name>A0ABY7GN23_9GAMM</name>
<dbReference type="Pfam" id="PF05673">
    <property type="entry name" value="DUF815"/>
    <property type="match status" value="1"/>
</dbReference>
<organism evidence="1 2">
    <name type="scientific">Methylomonas rapida</name>
    <dbReference type="NCBI Taxonomy" id="2963939"/>
    <lineage>
        <taxon>Bacteria</taxon>
        <taxon>Pseudomonadati</taxon>
        <taxon>Pseudomonadota</taxon>
        <taxon>Gammaproteobacteria</taxon>
        <taxon>Methylococcales</taxon>
        <taxon>Methylococcaceae</taxon>
        <taxon>Methylomonas</taxon>
    </lineage>
</organism>
<reference evidence="1" key="1">
    <citation type="submission" date="2022-11" db="EMBL/GenBank/DDBJ databases">
        <title>Methylomonas rapida sp. nov., Carotenoid-Producing Obligate Methanotrophs with High Growth Characteristics and Biotechnological Potential.</title>
        <authorList>
            <person name="Tikhonova E.N."/>
            <person name="Suleimanov R.Z."/>
            <person name="Miroshnikov K."/>
            <person name="Oshkin I.Y."/>
            <person name="Belova S.E."/>
            <person name="Danilova O.V."/>
            <person name="Ashikhmin A."/>
            <person name="Konopkin A."/>
            <person name="But S.Y."/>
            <person name="Khmelenina V.N."/>
            <person name="Kuznetsov N."/>
            <person name="Pimenov N.V."/>
            <person name="Dedysh S.N."/>
        </authorList>
    </citation>
    <scope>NUCLEOTIDE SEQUENCE</scope>
    <source>
        <strain evidence="1">MP1</strain>
    </source>
</reference>
<protein>
    <submittedName>
        <fullName evidence="1">ATP-binding protein</fullName>
    </submittedName>
</protein>
<dbReference type="EMBL" id="CP113517">
    <property type="protein sequence ID" value="WAR45909.1"/>
    <property type="molecule type" value="Genomic_DNA"/>
</dbReference>
<accession>A0ABY7GN23</accession>
<dbReference type="PANTHER" id="PTHR42935">
    <property type="entry name" value="SLR0930 PROTEIN"/>
    <property type="match status" value="1"/>
</dbReference>
<evidence type="ECO:0000313" key="1">
    <source>
        <dbReference type="EMBL" id="WAR45909.1"/>
    </source>
</evidence>
<keyword evidence="1" id="KW-0547">Nucleotide-binding</keyword>
<evidence type="ECO:0000313" key="2">
    <source>
        <dbReference type="Proteomes" id="UP001162780"/>
    </source>
</evidence>
<keyword evidence="2" id="KW-1185">Reference proteome</keyword>
<sequence>MIDWNTTYAAIWRQRQAYLRPVTQTDPIRLEQLLGIESQKQQLIANTERFLAGLPANNALLWGARGTGKSSLVKALLNTFKDRGLRIVEVDKHDLLYLPEIVDDIREHPQRFIIYCDDLSFDAGDSLYKPLKSVLEGSIELPPDNVLFYATSNRRHLLPEQMRDNLDTRLVDGEVHYSDTVEEKISLSDRFGLRLAFYPQPTQTYLDIVDSYFADFNGDRSALHKAALDFAHLHASKNGRTAKQFFNAYGTADYPDTGDQ</sequence>
<dbReference type="Proteomes" id="UP001162780">
    <property type="component" value="Chromosome"/>
</dbReference>
<dbReference type="PANTHER" id="PTHR42935:SF1">
    <property type="entry name" value="SLR0930 PROTEIN"/>
    <property type="match status" value="1"/>
</dbReference>
<dbReference type="Gene3D" id="3.40.50.300">
    <property type="entry name" value="P-loop containing nucleotide triphosphate hydrolases"/>
    <property type="match status" value="1"/>
</dbReference>
<keyword evidence="1" id="KW-0067">ATP-binding</keyword>
<gene>
    <name evidence="1" type="ORF">NM686_005170</name>
</gene>
<proteinExistence type="predicted"/>
<dbReference type="InterPro" id="IPR027417">
    <property type="entry name" value="P-loop_NTPase"/>
</dbReference>